<dbReference type="EMBL" id="CP001791">
    <property type="protein sequence ID" value="ADH98994.1"/>
    <property type="molecule type" value="Genomic_DNA"/>
</dbReference>
<feature type="domain" description="KTSC" evidence="1">
    <location>
        <begin position="14"/>
        <end position="64"/>
    </location>
</feature>
<dbReference type="InterPro" id="IPR025309">
    <property type="entry name" value="KTSC_dom"/>
</dbReference>
<protein>
    <recommendedName>
        <fullName evidence="1">KTSC domain-containing protein</fullName>
    </recommendedName>
</protein>
<dbReference type="AlphaFoldDB" id="D6XT58"/>
<dbReference type="Proteomes" id="UP000000271">
    <property type="component" value="Chromosome"/>
</dbReference>
<proteinExistence type="predicted"/>
<accession>D6XT58</accession>
<name>D6XT58_BACIE</name>
<dbReference type="KEGG" id="bse:Bsel_1482"/>
<gene>
    <name evidence="2" type="ordered locus">Bsel_1482</name>
</gene>
<evidence type="ECO:0000313" key="2">
    <source>
        <dbReference type="EMBL" id="ADH98994.1"/>
    </source>
</evidence>
<dbReference type="RefSeq" id="WP_013172418.1">
    <property type="nucleotide sequence ID" value="NC_014219.1"/>
</dbReference>
<dbReference type="Pfam" id="PF13619">
    <property type="entry name" value="KTSC"/>
    <property type="match status" value="1"/>
</dbReference>
<evidence type="ECO:0000259" key="1">
    <source>
        <dbReference type="Pfam" id="PF13619"/>
    </source>
</evidence>
<reference evidence="2" key="1">
    <citation type="submission" date="2009-10" db="EMBL/GenBank/DDBJ databases">
        <title>Complete sequence of Bacillus selenitireducens MLS10.</title>
        <authorList>
            <consortium name="US DOE Joint Genome Institute"/>
            <person name="Lucas S."/>
            <person name="Copeland A."/>
            <person name="Lapidus A."/>
            <person name="Glavina del Rio T."/>
            <person name="Dalin E."/>
            <person name="Tice H."/>
            <person name="Bruce D."/>
            <person name="Goodwin L."/>
            <person name="Pitluck S."/>
            <person name="Sims D."/>
            <person name="Brettin T."/>
            <person name="Detter J.C."/>
            <person name="Han C."/>
            <person name="Larimer F."/>
            <person name="Land M."/>
            <person name="Hauser L."/>
            <person name="Kyrpides N."/>
            <person name="Ovchinnikova G."/>
            <person name="Stolz J."/>
        </authorList>
    </citation>
    <scope>NUCLEOTIDE SEQUENCE [LARGE SCALE GENOMIC DNA]</scope>
    <source>
        <strain evidence="2">MLS10</strain>
    </source>
</reference>
<dbReference type="STRING" id="439292.Bsel_1482"/>
<organism evidence="2 3">
    <name type="scientific">Bacillus selenitireducens (strain ATCC 700615 / DSM 15326 / MLS10)</name>
    <dbReference type="NCBI Taxonomy" id="439292"/>
    <lineage>
        <taxon>Bacteria</taxon>
        <taxon>Bacillati</taxon>
        <taxon>Bacillota</taxon>
        <taxon>Bacilli</taxon>
        <taxon>Bacillales</taxon>
        <taxon>Bacillaceae</taxon>
        <taxon>Salisediminibacterium</taxon>
    </lineage>
</organism>
<sequence length="71" mass="8635">MEQTTIRDGYFDTLQFDETNKQLHVRFSTGKYALHYEVNKFDYIRLLSSNNMRSFYENTISRKYPPEMIKI</sequence>
<evidence type="ECO:0000313" key="3">
    <source>
        <dbReference type="Proteomes" id="UP000000271"/>
    </source>
</evidence>
<dbReference type="HOGENOM" id="CLU_2749240_0_0_9"/>
<keyword evidence="3" id="KW-1185">Reference proteome</keyword>